<evidence type="ECO:0000256" key="10">
    <source>
        <dbReference type="ARBA" id="ARBA00022889"/>
    </source>
</evidence>
<dbReference type="Pfam" id="PF22914">
    <property type="entry name" value="Fibulin_C"/>
    <property type="match status" value="1"/>
</dbReference>
<dbReference type="InterPro" id="IPR018097">
    <property type="entry name" value="EGF_Ca-bd_CS"/>
</dbReference>
<dbReference type="InterPro" id="IPR001881">
    <property type="entry name" value="EGF-like_Ca-bd_dom"/>
</dbReference>
<feature type="disulfide bond" evidence="14">
    <location>
        <begin position="355"/>
        <end position="382"/>
    </location>
</feature>
<evidence type="ECO:0000256" key="7">
    <source>
        <dbReference type="ARBA" id="ARBA00022729"/>
    </source>
</evidence>
<evidence type="ECO:0000256" key="4">
    <source>
        <dbReference type="ARBA" id="ARBA00022530"/>
    </source>
</evidence>
<dbReference type="SMART" id="SM00179">
    <property type="entry name" value="EGF_CA"/>
    <property type="match status" value="3"/>
</dbReference>
<evidence type="ECO:0000313" key="19">
    <source>
        <dbReference type="RefSeq" id="XP_039246598.1"/>
    </source>
</evidence>
<comment type="similarity">
    <text evidence="2">Belongs to the fibulin family.</text>
</comment>
<keyword evidence="4" id="KW-0272">Extracellular matrix</keyword>
<dbReference type="GO" id="GO:0005509">
    <property type="term" value="F:calcium ion binding"/>
    <property type="evidence" value="ECO:0007669"/>
    <property type="project" value="InterPro"/>
</dbReference>
<keyword evidence="6 14" id="KW-0768">Sushi</keyword>
<keyword evidence="12" id="KW-0325">Glycoprotein</keyword>
<proteinExistence type="inferred from homology"/>
<dbReference type="Gene3D" id="2.10.25.10">
    <property type="entry name" value="Laminin"/>
    <property type="match status" value="3"/>
</dbReference>
<feature type="region of interest" description="Disordered" evidence="15">
    <location>
        <begin position="209"/>
        <end position="248"/>
    </location>
</feature>
<dbReference type="SUPFAM" id="SSF57535">
    <property type="entry name" value="Complement control module/SCR domain"/>
    <property type="match status" value="1"/>
</dbReference>
<dbReference type="InterPro" id="IPR000152">
    <property type="entry name" value="EGF-type_Asp/Asn_hydroxyl_site"/>
</dbReference>
<keyword evidence="7" id="KW-0732">Signal</keyword>
<dbReference type="PROSITE" id="PS01187">
    <property type="entry name" value="EGF_CA"/>
    <property type="match status" value="1"/>
</dbReference>
<dbReference type="PROSITE" id="PS00022">
    <property type="entry name" value="EGF_1"/>
    <property type="match status" value="1"/>
</dbReference>
<dbReference type="CDD" id="cd00033">
    <property type="entry name" value="CCP"/>
    <property type="match status" value="1"/>
</dbReference>
<evidence type="ECO:0000259" key="17">
    <source>
        <dbReference type="PROSITE" id="PS50923"/>
    </source>
</evidence>
<dbReference type="Pfam" id="PF00008">
    <property type="entry name" value="EGF"/>
    <property type="match status" value="1"/>
</dbReference>
<dbReference type="Proteomes" id="UP000504627">
    <property type="component" value="Unplaced"/>
</dbReference>
<feature type="disulfide bond" evidence="13">
    <location>
        <begin position="410"/>
        <end position="419"/>
    </location>
</feature>
<evidence type="ECO:0000313" key="18">
    <source>
        <dbReference type="Proteomes" id="UP000504627"/>
    </source>
</evidence>
<evidence type="ECO:0000256" key="13">
    <source>
        <dbReference type="PROSITE-ProRule" id="PRU00076"/>
    </source>
</evidence>
<keyword evidence="9" id="KW-0106">Calcium</keyword>
<keyword evidence="5 13" id="KW-0245">EGF-like domain</keyword>
<evidence type="ECO:0000256" key="11">
    <source>
        <dbReference type="ARBA" id="ARBA00023157"/>
    </source>
</evidence>
<name>A0A7R5L6W2_9PASS</name>
<keyword evidence="18" id="KW-1185">Reference proteome</keyword>
<dbReference type="SUPFAM" id="SSF57196">
    <property type="entry name" value="EGF/Laminin"/>
    <property type="match status" value="2"/>
</dbReference>
<dbReference type="FunFam" id="2.10.70.10:FF:000064">
    <property type="entry name" value="Fibulin 7"/>
    <property type="match status" value="1"/>
</dbReference>
<evidence type="ECO:0000256" key="6">
    <source>
        <dbReference type="ARBA" id="ARBA00022659"/>
    </source>
</evidence>
<evidence type="ECO:0000256" key="3">
    <source>
        <dbReference type="ARBA" id="ARBA00022525"/>
    </source>
</evidence>
<dbReference type="Gene3D" id="2.10.70.10">
    <property type="entry name" value="Complement Module, domain 1"/>
    <property type="match status" value="1"/>
</dbReference>
<comment type="subcellular location">
    <subcellularLocation>
        <location evidence="1">Secreted</location>
        <location evidence="1">Extracellular space</location>
        <location evidence="1">Extracellular matrix</location>
    </subcellularLocation>
</comment>
<dbReference type="GeneID" id="113995377"/>
<feature type="domain" description="EGF-like" evidence="16">
    <location>
        <begin position="384"/>
        <end position="420"/>
    </location>
</feature>
<organism evidence="18 19">
    <name type="scientific">Pipra filicauda</name>
    <name type="common">Wire-tailed manakin</name>
    <dbReference type="NCBI Taxonomy" id="649802"/>
    <lineage>
        <taxon>Eukaryota</taxon>
        <taxon>Metazoa</taxon>
        <taxon>Chordata</taxon>
        <taxon>Craniata</taxon>
        <taxon>Vertebrata</taxon>
        <taxon>Euteleostomi</taxon>
        <taxon>Archelosauria</taxon>
        <taxon>Archosauria</taxon>
        <taxon>Dinosauria</taxon>
        <taxon>Saurischia</taxon>
        <taxon>Theropoda</taxon>
        <taxon>Coelurosauria</taxon>
        <taxon>Aves</taxon>
        <taxon>Neognathae</taxon>
        <taxon>Neoaves</taxon>
        <taxon>Telluraves</taxon>
        <taxon>Australaves</taxon>
        <taxon>Passeriformes</taxon>
        <taxon>Pipridae</taxon>
        <taxon>Pipra</taxon>
    </lineage>
</organism>
<evidence type="ECO:0000256" key="14">
    <source>
        <dbReference type="PROSITE-ProRule" id="PRU00302"/>
    </source>
</evidence>
<dbReference type="FunFam" id="2.10.25.10:FF:000010">
    <property type="entry name" value="Pro-epidermal growth factor"/>
    <property type="match status" value="1"/>
</dbReference>
<evidence type="ECO:0000256" key="5">
    <source>
        <dbReference type="ARBA" id="ARBA00022536"/>
    </source>
</evidence>
<dbReference type="PROSITE" id="PS01186">
    <property type="entry name" value="EGF_2"/>
    <property type="match status" value="1"/>
</dbReference>
<dbReference type="GO" id="GO:0007155">
    <property type="term" value="P:cell adhesion"/>
    <property type="evidence" value="ECO:0007669"/>
    <property type="project" value="UniProtKB-KW"/>
</dbReference>
<dbReference type="PRINTS" id="PR00010">
    <property type="entry name" value="EGFBLOOD"/>
</dbReference>
<evidence type="ECO:0000256" key="8">
    <source>
        <dbReference type="ARBA" id="ARBA00022737"/>
    </source>
</evidence>
<dbReference type="Pfam" id="PF12662">
    <property type="entry name" value="cEGF"/>
    <property type="match status" value="1"/>
</dbReference>
<reference evidence="19" key="1">
    <citation type="submission" date="2025-08" db="UniProtKB">
        <authorList>
            <consortium name="RefSeq"/>
        </authorList>
    </citation>
    <scope>IDENTIFICATION</scope>
    <source>
        <tissue evidence="19">Muscle</tissue>
    </source>
</reference>
<feature type="domain" description="Sushi" evidence="17">
    <location>
        <begin position="327"/>
        <end position="384"/>
    </location>
</feature>
<dbReference type="AlphaFoldDB" id="A0A7R5L6W2"/>
<dbReference type="PANTHER" id="PTHR24040">
    <property type="entry name" value="LAMININ G-LIKE DOMAIN-CONTAINING PROTEIN"/>
    <property type="match status" value="1"/>
</dbReference>
<dbReference type="SMART" id="SM00181">
    <property type="entry name" value="EGF"/>
    <property type="match status" value="3"/>
</dbReference>
<evidence type="ECO:0000256" key="2">
    <source>
        <dbReference type="ARBA" id="ARBA00006127"/>
    </source>
</evidence>
<dbReference type="InParanoid" id="A0A7R5L6W2"/>
<dbReference type="InterPro" id="IPR035976">
    <property type="entry name" value="Sushi/SCR/CCP_sf"/>
</dbReference>
<dbReference type="PROSITE" id="PS00010">
    <property type="entry name" value="ASX_HYDROXYL"/>
    <property type="match status" value="1"/>
</dbReference>
<dbReference type="InterPro" id="IPR000436">
    <property type="entry name" value="Sushi_SCR_CCP_dom"/>
</dbReference>
<dbReference type="InterPro" id="IPR000742">
    <property type="entry name" value="EGF"/>
</dbReference>
<accession>A0A7R5L6W2</accession>
<protein>
    <submittedName>
        <fullName evidence="19">Fibulin-7</fullName>
    </submittedName>
</protein>
<dbReference type="CDD" id="cd00054">
    <property type="entry name" value="EGF_CA"/>
    <property type="match status" value="2"/>
</dbReference>
<evidence type="ECO:0000256" key="12">
    <source>
        <dbReference type="ARBA" id="ARBA00023180"/>
    </source>
</evidence>
<dbReference type="PROSITE" id="PS50923">
    <property type="entry name" value="SUSHI"/>
    <property type="match status" value="1"/>
</dbReference>
<evidence type="ECO:0000256" key="9">
    <source>
        <dbReference type="ARBA" id="ARBA00022837"/>
    </source>
</evidence>
<dbReference type="RefSeq" id="XP_039246598.1">
    <property type="nucleotide sequence ID" value="XM_039390664.1"/>
</dbReference>
<evidence type="ECO:0000259" key="16">
    <source>
        <dbReference type="PROSITE" id="PS50026"/>
    </source>
</evidence>
<gene>
    <name evidence="19" type="primary">FBLN7</name>
</gene>
<dbReference type="CTD" id="129804"/>
<keyword evidence="3" id="KW-0964">Secreted</keyword>
<keyword evidence="11 13" id="KW-1015">Disulfide bond</keyword>
<keyword evidence="8" id="KW-0677">Repeat</keyword>
<dbReference type="PANTHER" id="PTHR24040:SF13">
    <property type="entry name" value="FIBROPELLIN-1"/>
    <property type="match status" value="1"/>
</dbReference>
<dbReference type="Pfam" id="PF00084">
    <property type="entry name" value="Sushi"/>
    <property type="match status" value="1"/>
</dbReference>
<dbReference type="InterPro" id="IPR051145">
    <property type="entry name" value="GAS-SHBG-PROS"/>
</dbReference>
<evidence type="ECO:0000256" key="15">
    <source>
        <dbReference type="SAM" id="MobiDB-lite"/>
    </source>
</evidence>
<comment type="caution">
    <text evidence="13">Lacks conserved residue(s) required for the propagation of feature annotation.</text>
</comment>
<dbReference type="InterPro" id="IPR026823">
    <property type="entry name" value="cEGF"/>
</dbReference>
<dbReference type="PROSITE" id="PS50026">
    <property type="entry name" value="EGF_3"/>
    <property type="match status" value="1"/>
</dbReference>
<dbReference type="SMART" id="SM00032">
    <property type="entry name" value="CCP"/>
    <property type="match status" value="1"/>
</dbReference>
<dbReference type="FunFam" id="2.10.25.10:FF:000143">
    <property type="entry name" value="Protein crumbs 1"/>
    <property type="match status" value="1"/>
</dbReference>
<keyword evidence="10" id="KW-0130">Cell adhesion</keyword>
<sequence length="687" mass="73238">MDAWSRPVSHGMDGGAMPVSHGMDVRGRAGVLWDAGGRAGVPWDGCPEPAGVPWDGCAGPCRCPMGYGGPCRCPMGWMAGPCRCPMGWMPGAGRCPMGWMCGAVPVSYRMRGAVPVSHGMDGGAVPVSYGMDVRGRARVLWDGFAGPCRCPMGCGGPCRCPMGWMCGAVPVSYGMRGAVPVSYGMDVRGRARVLWDGCAGPCRRRGGEAPRPLHGAARGRRGRGGESAGSRSRRAAGPHRTMPGVPGPRGRLPPLLLLLLPLLLPLPAAPAAQSCLSRQQLLAAIRQMQQLLKGQETRFSEGLRVMRSRLSSLHSTLAKAAPEAPTVSCPALQAPTDGRKFGTKYLVEHEVHFTCDPGFQLLGSSTRMCQANGTWSGQEPRCEEISECSSSPCQNGGTCLEGLNQFRCLCPQQWTGATCQHRAQTAPPAWSVTDDPAFSRQPRCAQVAQAQQCSCDPGFHMNGTAANGLCQDLNECEVFQRDGGPRLCAHSCVNLPGSFRCSCPSGYILLGDGKSCEDIDECSLSQDNCTGGSTCINTGGGFQCVTPRCPPAVGNVSYVKTSPFQCERNPCPMESRSCHHAPKTISFHYLPLPSRLVAPTPLFRMATAAAPGRPGPDSLRFGIAGGNSRGHFVVQRSDRHTGELILVQSLQGPQTVQVDVDMSEYLDRVFQAKHLSKITLFVSAYEF</sequence>
<dbReference type="InterPro" id="IPR055088">
    <property type="entry name" value="Fibulin_C"/>
</dbReference>
<evidence type="ECO:0000256" key="1">
    <source>
        <dbReference type="ARBA" id="ARBA00004498"/>
    </source>
</evidence>